<name>A0A9P7BC47_MAUEX</name>
<dbReference type="EMBL" id="PUHR01000046">
    <property type="protein sequence ID" value="KAG0669253.1"/>
    <property type="molecule type" value="Genomic_DNA"/>
</dbReference>
<accession>A0A9P7BC47</accession>
<dbReference type="GO" id="GO:0045040">
    <property type="term" value="P:protein insertion into mitochondrial outer membrane"/>
    <property type="evidence" value="ECO:0007669"/>
    <property type="project" value="TreeGrafter"/>
</dbReference>
<dbReference type="Proteomes" id="UP000750334">
    <property type="component" value="Unassembled WGS sequence"/>
</dbReference>
<gene>
    <name evidence="7" type="ORF">C6P45_003969</name>
</gene>
<dbReference type="PANTHER" id="PTHR12815">
    <property type="entry name" value="SORTING AND ASSEMBLY MACHINERY SAMM50 PROTEIN FAMILY MEMBER"/>
    <property type="match status" value="1"/>
</dbReference>
<evidence type="ECO:0000256" key="2">
    <source>
        <dbReference type="ARBA" id="ARBA00010913"/>
    </source>
</evidence>
<feature type="domain" description="Bacterial surface antigen (D15)" evidence="6">
    <location>
        <begin position="153"/>
        <end position="476"/>
    </location>
</feature>
<reference evidence="7 8" key="1">
    <citation type="submission" date="2020-11" db="EMBL/GenBank/DDBJ databases">
        <title>Kefir isolates.</title>
        <authorList>
            <person name="Marcisauskas S."/>
            <person name="Kim Y."/>
            <person name="Blasche S."/>
        </authorList>
    </citation>
    <scope>NUCLEOTIDE SEQUENCE [LARGE SCALE GENOMIC DNA]</scope>
    <source>
        <strain evidence="7 8">OG2</strain>
    </source>
</reference>
<evidence type="ECO:0000313" key="7">
    <source>
        <dbReference type="EMBL" id="KAG0669253.1"/>
    </source>
</evidence>
<comment type="subcellular location">
    <subcellularLocation>
        <location evidence="1">Mitochondrion outer membrane</location>
        <topology evidence="1">Multi-pass membrane protein</topology>
    </subcellularLocation>
</comment>
<dbReference type="InterPro" id="IPR000184">
    <property type="entry name" value="Bac_surfAg_D15"/>
</dbReference>
<evidence type="ECO:0000256" key="3">
    <source>
        <dbReference type="ARBA" id="ARBA00022452"/>
    </source>
</evidence>
<dbReference type="Gene3D" id="2.40.160.50">
    <property type="entry name" value="membrane protein fhac: a member of the omp85/tpsb transporter family"/>
    <property type="match status" value="1"/>
</dbReference>
<comment type="caution">
    <text evidence="7">The sequence shown here is derived from an EMBL/GenBank/DDBJ whole genome shotgun (WGS) entry which is preliminary data.</text>
</comment>
<organism evidence="7 8">
    <name type="scientific">Maudiozyma exigua</name>
    <name type="common">Yeast</name>
    <name type="synonym">Kazachstania exigua</name>
    <dbReference type="NCBI Taxonomy" id="34358"/>
    <lineage>
        <taxon>Eukaryota</taxon>
        <taxon>Fungi</taxon>
        <taxon>Dikarya</taxon>
        <taxon>Ascomycota</taxon>
        <taxon>Saccharomycotina</taxon>
        <taxon>Saccharomycetes</taxon>
        <taxon>Saccharomycetales</taxon>
        <taxon>Saccharomycetaceae</taxon>
        <taxon>Maudiozyma</taxon>
    </lineage>
</organism>
<dbReference type="Pfam" id="PF01103">
    <property type="entry name" value="Omp85"/>
    <property type="match status" value="1"/>
</dbReference>
<proteinExistence type="inferred from homology"/>
<evidence type="ECO:0000259" key="6">
    <source>
        <dbReference type="Pfam" id="PF01103"/>
    </source>
</evidence>
<evidence type="ECO:0000256" key="5">
    <source>
        <dbReference type="ARBA" id="ARBA00023136"/>
    </source>
</evidence>
<keyword evidence="3" id="KW-1134">Transmembrane beta strand</keyword>
<evidence type="ECO:0000313" key="8">
    <source>
        <dbReference type="Proteomes" id="UP000750334"/>
    </source>
</evidence>
<keyword evidence="8" id="KW-1185">Reference proteome</keyword>
<evidence type="ECO:0000256" key="1">
    <source>
        <dbReference type="ARBA" id="ARBA00004374"/>
    </source>
</evidence>
<keyword evidence="4" id="KW-0812">Transmembrane</keyword>
<evidence type="ECO:0000256" key="4">
    <source>
        <dbReference type="ARBA" id="ARBA00022692"/>
    </source>
</evidence>
<dbReference type="PANTHER" id="PTHR12815:SF18">
    <property type="entry name" value="SORTING AND ASSEMBLY MACHINERY COMPONENT 50 HOMOLOG"/>
    <property type="match status" value="1"/>
</dbReference>
<dbReference type="GO" id="GO:0005741">
    <property type="term" value="C:mitochondrial outer membrane"/>
    <property type="evidence" value="ECO:0007669"/>
    <property type="project" value="UniProtKB-SubCell"/>
</dbReference>
<dbReference type="AlphaFoldDB" id="A0A9P7BC47"/>
<comment type="similarity">
    <text evidence="2">Belongs to the SAM50/omp85 family.</text>
</comment>
<sequence length="477" mass="54430">MSSNDDDPKDIPVSRYRIELSEQYISQLLVENQDIPIQIRKVDTIASNNKNKVNDETFNTFFNGTIKQCNKLSDLPRQSNNLTTRLHQSNLVSAIIPIFETETSSNNPHELEIPLPIYVTLRYQPKSHFTAKTGTNITNSGQGDAYLTFQKRNLLGLDETITLDHRRDTGTNAGTNISLMLPYILPNKAFLNGKIDIFDMWKFLGVRDQGISFSANTCYPKGWNHSVVLDTLKRQFHYPDYIESTKNKSNWISERLLIQEGEFMKNCLKVTSVLDERNSTIAPTKGYLFKFTNELSFKFQNVNFWKSCMEFNWVRSWFPNDFITMSNTLKFGHITNLNPEKIYVHFIDKFQNGGPNDIRSFSPMGLGPRQLGQSLGGDSFISYGTSLFSRVPIRAIRDSGFRLQAFINGGKLINHNNAPVLDTMKQLCAEHSTSVGVGLVLRHPMARFELNFSVPLTVHEDDLTRKGFQFGLGFEFL</sequence>
<dbReference type="InterPro" id="IPR039910">
    <property type="entry name" value="D15-like"/>
</dbReference>
<protein>
    <recommendedName>
        <fullName evidence="6">Bacterial surface antigen (D15) domain-containing protein</fullName>
    </recommendedName>
</protein>
<dbReference type="OrthoDB" id="1724197at2759"/>
<keyword evidence="5" id="KW-0472">Membrane</keyword>